<evidence type="ECO:0000256" key="5">
    <source>
        <dbReference type="ARBA" id="ARBA00022842"/>
    </source>
</evidence>
<comment type="catalytic activity">
    <reaction evidence="6">
        <text>(2R)-O-phospho-3-sulfolactate + H2O = (2R)-3-sulfolactate + phosphate</text>
        <dbReference type="Rhea" id="RHEA:23416"/>
        <dbReference type="ChEBI" id="CHEBI:15377"/>
        <dbReference type="ChEBI" id="CHEBI:15597"/>
        <dbReference type="ChEBI" id="CHEBI:43474"/>
        <dbReference type="ChEBI" id="CHEBI:58738"/>
        <dbReference type="EC" id="3.1.3.71"/>
    </reaction>
</comment>
<evidence type="ECO:0000256" key="6">
    <source>
        <dbReference type="ARBA" id="ARBA00033711"/>
    </source>
</evidence>
<comment type="similarity">
    <text evidence="2">Belongs to the ComB family.</text>
</comment>
<evidence type="ECO:0000256" key="1">
    <source>
        <dbReference type="ARBA" id="ARBA00001946"/>
    </source>
</evidence>
<keyword evidence="4" id="KW-0378">Hydrolase</keyword>
<gene>
    <name evidence="7" type="ORF">COLO4_02110</name>
</gene>
<keyword evidence="8" id="KW-1185">Reference proteome</keyword>
<proteinExistence type="inferred from homology"/>
<evidence type="ECO:0000256" key="2">
    <source>
        <dbReference type="ARBA" id="ARBA00009997"/>
    </source>
</evidence>
<comment type="caution">
    <text evidence="7">The sequence shown here is derived from an EMBL/GenBank/DDBJ whole genome shotgun (WGS) entry which is preliminary data.</text>
</comment>
<accession>A0A1R3L1G9</accession>
<dbReference type="SUPFAM" id="SSF142823">
    <property type="entry name" value="ComB-like"/>
    <property type="match status" value="1"/>
</dbReference>
<dbReference type="PANTHER" id="PTHR37311:SF1">
    <property type="entry name" value="2-PHOSPHOSULFOLACTATE PHOSPHATASE-RELATED"/>
    <property type="match status" value="1"/>
</dbReference>
<dbReference type="AlphaFoldDB" id="A0A1R3L1G9"/>
<dbReference type="STRING" id="93759.A0A1R3L1G9"/>
<dbReference type="Gene3D" id="2.60.120.380">
    <property type="match status" value="1"/>
</dbReference>
<dbReference type="Pfam" id="PF04029">
    <property type="entry name" value="2-ph_phosp"/>
    <property type="match status" value="1"/>
</dbReference>
<comment type="cofactor">
    <cofactor evidence="1">
        <name>Mg(2+)</name>
        <dbReference type="ChEBI" id="CHEBI:18420"/>
    </cofactor>
</comment>
<evidence type="ECO:0000256" key="3">
    <source>
        <dbReference type="ARBA" id="ARBA00012953"/>
    </source>
</evidence>
<name>A0A1R3L1G9_9ROSI</name>
<dbReference type="Proteomes" id="UP000187203">
    <property type="component" value="Unassembled WGS sequence"/>
</dbReference>
<evidence type="ECO:0000256" key="4">
    <source>
        <dbReference type="ARBA" id="ARBA00022801"/>
    </source>
</evidence>
<evidence type="ECO:0000313" key="8">
    <source>
        <dbReference type="Proteomes" id="UP000187203"/>
    </source>
</evidence>
<dbReference type="EC" id="3.1.3.71" evidence="3"/>
<keyword evidence="5" id="KW-0460">Magnesium</keyword>
<dbReference type="GO" id="GO:0000287">
    <property type="term" value="F:magnesium ion binding"/>
    <property type="evidence" value="ECO:0007669"/>
    <property type="project" value="InterPro"/>
</dbReference>
<dbReference type="GO" id="GO:0050532">
    <property type="term" value="F:2-phosphosulfolactate phosphatase activity"/>
    <property type="evidence" value="ECO:0007669"/>
    <property type="project" value="UniProtKB-EC"/>
</dbReference>
<dbReference type="Gene3D" id="3.90.1560.10">
    <property type="entry name" value="ComB-like"/>
    <property type="match status" value="1"/>
</dbReference>
<reference evidence="8" key="1">
    <citation type="submission" date="2013-09" db="EMBL/GenBank/DDBJ databases">
        <title>Corchorus olitorius genome sequencing.</title>
        <authorList>
            <person name="Alam M."/>
            <person name="Haque M.S."/>
            <person name="Islam M.S."/>
            <person name="Emdad E.M."/>
            <person name="Islam M.M."/>
            <person name="Ahmed B."/>
            <person name="Halim A."/>
            <person name="Hossen Q.M.M."/>
            <person name="Hossain M.Z."/>
            <person name="Ahmed R."/>
            <person name="Khan M.M."/>
            <person name="Islam R."/>
            <person name="Rashid M.M."/>
            <person name="Khan S.A."/>
            <person name="Rahman M.S."/>
            <person name="Alam M."/>
            <person name="Yahiya A.S."/>
            <person name="Khan M.S."/>
            <person name="Azam M.S."/>
            <person name="Haque T."/>
            <person name="Lashkar M.Z.H."/>
            <person name="Akhand A.I."/>
            <person name="Morshed G."/>
            <person name="Roy S."/>
            <person name="Uddin K.S."/>
            <person name="Rabeya T."/>
            <person name="Hossain A.S."/>
            <person name="Chowdhury A."/>
            <person name="Snigdha A.R."/>
            <person name="Mortoza M.S."/>
            <person name="Matin S.A."/>
            <person name="Hoque S.M.E."/>
            <person name="Islam M.K."/>
            <person name="Roy D.K."/>
            <person name="Haider R."/>
            <person name="Moosa M.M."/>
            <person name="Elias S.M."/>
            <person name="Hasan A.M."/>
            <person name="Jahan S."/>
            <person name="Shafiuddin M."/>
            <person name="Mahmood N."/>
            <person name="Shommy N.S."/>
        </authorList>
    </citation>
    <scope>NUCLEOTIDE SEQUENCE [LARGE SCALE GENOMIC DNA]</scope>
    <source>
        <strain evidence="8">cv. O-4</strain>
    </source>
</reference>
<evidence type="ECO:0000313" key="7">
    <source>
        <dbReference type="EMBL" id="OMP13193.1"/>
    </source>
</evidence>
<dbReference type="InterPro" id="IPR036702">
    <property type="entry name" value="ComB-like_sf"/>
</dbReference>
<dbReference type="InterPro" id="IPR005238">
    <property type="entry name" value="ComB-like"/>
</dbReference>
<dbReference type="OrthoDB" id="10264685at2759"/>
<sequence length="433" mass="48482">MTPEGFDLDNSPFSYMNEKFAGSTIAVTTTNGTLAITKSRAAVKVMIGSFLNLEALTQYLRNQQYDILVLCAGWKGKPNLEDTLFAGALVNRLQNEFMISEDAAMMAQRLYLGAKDDLLGFVANSSHVRRLHRKISSDAGKVYDRTCKTKKPVKKKGKVTVKAPAASQTALDAHLLQPGQAFAYDLVKGSLSKTDPQDADKSYYDTYTLSLKEGEELRLEAATDWYRIALSLESPDKQVQTRKDTDEFPGFSIQKLSYKVPATGTYQLRVSSTDPNSAGDYIIRKFLLPATLVLPTEQADFCERVNFLLAQHQDHFEGIKGKKTKTDKKAGITDHYQTAFAFLPGKPSEILFETEQEKTKYQVILGEFTTKEQARQLHQQYVSQLKSCLPGWEPDELSGEKFEQFGVSSYTDFMSLTLKEVGKKKFQVILGLD</sequence>
<dbReference type="EMBL" id="AWUE01004903">
    <property type="protein sequence ID" value="OMP13193.1"/>
    <property type="molecule type" value="Genomic_DNA"/>
</dbReference>
<protein>
    <recommendedName>
        <fullName evidence="3">2-phosphosulfolactate phosphatase</fullName>
        <ecNumber evidence="3">3.1.3.71</ecNumber>
    </recommendedName>
</protein>
<dbReference type="GO" id="GO:0050545">
    <property type="term" value="F:sulfopyruvate decarboxylase activity"/>
    <property type="evidence" value="ECO:0007669"/>
    <property type="project" value="TreeGrafter"/>
</dbReference>
<organism evidence="7 8">
    <name type="scientific">Corchorus olitorius</name>
    <dbReference type="NCBI Taxonomy" id="93759"/>
    <lineage>
        <taxon>Eukaryota</taxon>
        <taxon>Viridiplantae</taxon>
        <taxon>Streptophyta</taxon>
        <taxon>Embryophyta</taxon>
        <taxon>Tracheophyta</taxon>
        <taxon>Spermatophyta</taxon>
        <taxon>Magnoliopsida</taxon>
        <taxon>eudicotyledons</taxon>
        <taxon>Gunneridae</taxon>
        <taxon>Pentapetalae</taxon>
        <taxon>rosids</taxon>
        <taxon>malvids</taxon>
        <taxon>Malvales</taxon>
        <taxon>Malvaceae</taxon>
        <taxon>Grewioideae</taxon>
        <taxon>Apeibeae</taxon>
        <taxon>Corchorus</taxon>
    </lineage>
</organism>
<dbReference type="PANTHER" id="PTHR37311">
    <property type="entry name" value="2-PHOSPHOSULFOLACTATE PHOSPHATASE-RELATED"/>
    <property type="match status" value="1"/>
</dbReference>